<keyword evidence="1" id="KW-0732">Signal</keyword>
<reference evidence="2" key="1">
    <citation type="submission" date="2015-07" db="EMBL/GenBank/DDBJ databases">
        <title>Transcriptome analysis of odorant reception genes in the tea geometrid, Ectropis obliqua.</title>
        <authorList>
            <person name="Chen Z."/>
            <person name="Ma L."/>
            <person name="Li Z."/>
        </authorList>
    </citation>
    <scope>NUCLEOTIDE SEQUENCE</scope>
</reference>
<dbReference type="Pfam" id="PF03392">
    <property type="entry name" value="OS-D"/>
    <property type="match status" value="1"/>
</dbReference>
<dbReference type="InterPro" id="IPR005055">
    <property type="entry name" value="A10/PebIII"/>
</dbReference>
<accession>A0A1L2BLD5</accession>
<dbReference type="SUPFAM" id="SSF100910">
    <property type="entry name" value="Chemosensory protein Csp2"/>
    <property type="match status" value="1"/>
</dbReference>
<dbReference type="AlphaFoldDB" id="A0A1L2BLD5"/>
<dbReference type="PANTHER" id="PTHR11257:SF12">
    <property type="entry name" value="EJACULATORY BULB-SPECIFIC PROTEIN 3-RELATED"/>
    <property type="match status" value="1"/>
</dbReference>
<evidence type="ECO:0000256" key="1">
    <source>
        <dbReference type="SAM" id="SignalP"/>
    </source>
</evidence>
<dbReference type="Gene3D" id="1.10.2080.10">
    <property type="entry name" value="Insect odorant-binding protein A10/Ejaculatory bulb-specific protein 3"/>
    <property type="match status" value="1"/>
</dbReference>
<name>A0A1L2BLD5_ECTOB</name>
<dbReference type="EMBL" id="KT282971">
    <property type="protein sequence ID" value="ALS03828.1"/>
    <property type="molecule type" value="mRNA"/>
</dbReference>
<dbReference type="PANTHER" id="PTHR11257">
    <property type="entry name" value="CHEMOSENSORY PROTEIN-RELATED"/>
    <property type="match status" value="1"/>
</dbReference>
<dbReference type="InterPro" id="IPR036682">
    <property type="entry name" value="OS_D_A10/PebIII_sf"/>
</dbReference>
<evidence type="ECO:0000313" key="2">
    <source>
        <dbReference type="EMBL" id="ALS03828.1"/>
    </source>
</evidence>
<sequence length="128" mass="14783">MKGIVCVCLLAMAAAALARPDGDHYTDKYDNINVDEILENSRLRDPYLSCVLDVGKCAPEAKELKSHIKEALETHCLKCTDIQKEQTKKVIKYLINNREEDWKKLCDKYDPDRKYSKKYEDELKTVKA</sequence>
<proteinExistence type="evidence at transcript level"/>
<organism evidence="2">
    <name type="scientific">Ectropis obliqua</name>
    <name type="common">Tea geometrid moth</name>
    <dbReference type="NCBI Taxonomy" id="248899"/>
    <lineage>
        <taxon>Eukaryota</taxon>
        <taxon>Metazoa</taxon>
        <taxon>Ecdysozoa</taxon>
        <taxon>Arthropoda</taxon>
        <taxon>Hexapoda</taxon>
        <taxon>Insecta</taxon>
        <taxon>Pterygota</taxon>
        <taxon>Neoptera</taxon>
        <taxon>Endopterygota</taxon>
        <taxon>Lepidoptera</taxon>
        <taxon>Glossata</taxon>
        <taxon>Ditrysia</taxon>
        <taxon>Geometroidea</taxon>
        <taxon>Geometridae</taxon>
        <taxon>Ennominae</taxon>
        <taxon>Ectropis</taxon>
    </lineage>
</organism>
<feature type="chain" id="PRO_5013289889" evidence="1">
    <location>
        <begin position="19"/>
        <end position="128"/>
    </location>
</feature>
<feature type="signal peptide" evidence="1">
    <location>
        <begin position="1"/>
        <end position="18"/>
    </location>
</feature>
<protein>
    <submittedName>
        <fullName evidence="2">Chemosensory protein 3</fullName>
    </submittedName>
</protein>